<comment type="caution">
    <text evidence="9">The sequence shown here is derived from an EMBL/GenBank/DDBJ whole genome shotgun (WGS) entry which is preliminary data.</text>
</comment>
<evidence type="ECO:0000256" key="7">
    <source>
        <dbReference type="RuleBase" id="RU363032"/>
    </source>
</evidence>
<accession>A0A6A7XXJ0</accession>
<keyword evidence="5 7" id="KW-1133">Transmembrane helix</keyword>
<keyword evidence="10" id="KW-1185">Reference proteome</keyword>
<comment type="subcellular location">
    <subcellularLocation>
        <location evidence="1 7">Cell membrane</location>
        <topology evidence="1 7">Multi-pass membrane protein</topology>
    </subcellularLocation>
</comment>
<evidence type="ECO:0000256" key="3">
    <source>
        <dbReference type="ARBA" id="ARBA00022475"/>
    </source>
</evidence>
<keyword evidence="6 7" id="KW-0472">Membrane</keyword>
<dbReference type="GO" id="GO:0005886">
    <property type="term" value="C:plasma membrane"/>
    <property type="evidence" value="ECO:0007669"/>
    <property type="project" value="UniProtKB-SubCell"/>
</dbReference>
<evidence type="ECO:0000256" key="2">
    <source>
        <dbReference type="ARBA" id="ARBA00022448"/>
    </source>
</evidence>
<feature type="transmembrane region" description="Helical" evidence="7">
    <location>
        <begin position="245"/>
        <end position="271"/>
    </location>
</feature>
<evidence type="ECO:0000313" key="10">
    <source>
        <dbReference type="Proteomes" id="UP000332515"/>
    </source>
</evidence>
<dbReference type="Gene3D" id="1.10.3720.10">
    <property type="entry name" value="MetI-like"/>
    <property type="match status" value="1"/>
</dbReference>
<dbReference type="InterPro" id="IPR035906">
    <property type="entry name" value="MetI-like_sf"/>
</dbReference>
<feature type="transmembrane region" description="Helical" evidence="7">
    <location>
        <begin position="104"/>
        <end position="126"/>
    </location>
</feature>
<dbReference type="RefSeq" id="WP_153477973.1">
    <property type="nucleotide sequence ID" value="NZ_VWNA01000001.1"/>
</dbReference>
<comment type="similarity">
    <text evidence="7">Belongs to the binding-protein-dependent transport system permease family.</text>
</comment>
<evidence type="ECO:0000256" key="6">
    <source>
        <dbReference type="ARBA" id="ARBA00023136"/>
    </source>
</evidence>
<dbReference type="SUPFAM" id="SSF161098">
    <property type="entry name" value="MetI-like"/>
    <property type="match status" value="1"/>
</dbReference>
<dbReference type="PANTHER" id="PTHR43163:SF9">
    <property type="entry name" value="ABC TRANSPORTER PERMEASE PROTEIN"/>
    <property type="match status" value="1"/>
</dbReference>
<dbReference type="CDD" id="cd06261">
    <property type="entry name" value="TM_PBP2"/>
    <property type="match status" value="1"/>
</dbReference>
<dbReference type="Proteomes" id="UP000332515">
    <property type="component" value="Unassembled WGS sequence"/>
</dbReference>
<sequence>MRWLRFVVRRLLQAVPVLIIVALGVFLLLALAPGDAVDAYLAGSGGGSADYAAGLRAAWGLADGWPARLALYLGRLVRFDLGWSVAFNQPVAALIGARIGNTLLLTLSALALSAGLGTLAGLAAALKAGTWRDGLINAVALVFNATPAFFVGLAGIILFSVKLAWLPSGGLFTIGAPLVGLAAVADVARHLVLPVAALALSYTALYVRVMRAAMLGVAASDHVRFLRANGLPERRIVWRHMARNAIVPVVTLLGLQAGLLLGGSVVIETVFAIPGLGRLAYEAVMQRDLPLLAGIILTGTLVVIAANLLADLAHARLDPRVGASL</sequence>
<feature type="transmembrane region" description="Helical" evidence="7">
    <location>
        <begin position="12"/>
        <end position="32"/>
    </location>
</feature>
<evidence type="ECO:0000256" key="4">
    <source>
        <dbReference type="ARBA" id="ARBA00022692"/>
    </source>
</evidence>
<evidence type="ECO:0000259" key="8">
    <source>
        <dbReference type="PROSITE" id="PS50928"/>
    </source>
</evidence>
<evidence type="ECO:0000313" key="9">
    <source>
        <dbReference type="EMBL" id="MQT11370.1"/>
    </source>
</evidence>
<feature type="domain" description="ABC transmembrane type-1" evidence="8">
    <location>
        <begin position="99"/>
        <end position="310"/>
    </location>
</feature>
<organism evidence="9 10">
    <name type="scientific">Segnochrobactrum spirostomi</name>
    <dbReference type="NCBI Taxonomy" id="2608987"/>
    <lineage>
        <taxon>Bacteria</taxon>
        <taxon>Pseudomonadati</taxon>
        <taxon>Pseudomonadota</taxon>
        <taxon>Alphaproteobacteria</taxon>
        <taxon>Hyphomicrobiales</taxon>
        <taxon>Segnochrobactraceae</taxon>
        <taxon>Segnochrobactrum</taxon>
    </lineage>
</organism>
<evidence type="ECO:0000256" key="1">
    <source>
        <dbReference type="ARBA" id="ARBA00004651"/>
    </source>
</evidence>
<keyword evidence="2 7" id="KW-0813">Transport</keyword>
<feature type="transmembrane region" description="Helical" evidence="7">
    <location>
        <begin position="191"/>
        <end position="209"/>
    </location>
</feature>
<gene>
    <name evidence="9" type="ORF">F0357_01510</name>
</gene>
<reference evidence="9 10" key="1">
    <citation type="submission" date="2019-09" db="EMBL/GenBank/DDBJ databases">
        <title>Segnochrobactrum spirostomi gen. nov., sp. nov., isolated from the ciliate Spirostomum cf. yagiui and description of a novel family, Segnochrobactraceae fam. nov. within the order Rhizobiales of the class Alphaproteobacteria.</title>
        <authorList>
            <person name="Akter S."/>
            <person name="Shazib S.U.A."/>
            <person name="Shin M.K."/>
        </authorList>
    </citation>
    <scope>NUCLEOTIDE SEQUENCE [LARGE SCALE GENOMIC DNA]</scope>
    <source>
        <strain evidence="9 10">Sp-1</strain>
    </source>
</reference>
<dbReference type="Pfam" id="PF00528">
    <property type="entry name" value="BPD_transp_1"/>
    <property type="match status" value="1"/>
</dbReference>
<dbReference type="PANTHER" id="PTHR43163">
    <property type="entry name" value="DIPEPTIDE TRANSPORT SYSTEM PERMEASE PROTEIN DPPB-RELATED"/>
    <property type="match status" value="1"/>
</dbReference>
<protein>
    <submittedName>
        <fullName evidence="9">ABC transporter permease</fullName>
    </submittedName>
</protein>
<dbReference type="InterPro" id="IPR000515">
    <property type="entry name" value="MetI-like"/>
</dbReference>
<feature type="transmembrane region" description="Helical" evidence="7">
    <location>
        <begin position="291"/>
        <end position="310"/>
    </location>
</feature>
<dbReference type="PROSITE" id="PS50928">
    <property type="entry name" value="ABC_TM1"/>
    <property type="match status" value="1"/>
</dbReference>
<dbReference type="EMBL" id="VWNA01000001">
    <property type="protein sequence ID" value="MQT11370.1"/>
    <property type="molecule type" value="Genomic_DNA"/>
</dbReference>
<proteinExistence type="inferred from homology"/>
<dbReference type="GO" id="GO:0055085">
    <property type="term" value="P:transmembrane transport"/>
    <property type="evidence" value="ECO:0007669"/>
    <property type="project" value="InterPro"/>
</dbReference>
<evidence type="ECO:0000256" key="5">
    <source>
        <dbReference type="ARBA" id="ARBA00022989"/>
    </source>
</evidence>
<keyword evidence="3" id="KW-1003">Cell membrane</keyword>
<keyword evidence="4 7" id="KW-0812">Transmembrane</keyword>
<feature type="transmembrane region" description="Helical" evidence="7">
    <location>
        <begin position="138"/>
        <end position="159"/>
    </location>
</feature>
<dbReference type="AlphaFoldDB" id="A0A6A7XXJ0"/>
<name>A0A6A7XXJ0_9HYPH</name>